<dbReference type="SMART" id="SM00382">
    <property type="entry name" value="AAA"/>
    <property type="match status" value="2"/>
</dbReference>
<dbReference type="InterPro" id="IPR001270">
    <property type="entry name" value="ClpA/B"/>
</dbReference>
<comment type="similarity">
    <text evidence="1 6">Belongs to the ClpA/ClpB family.</text>
</comment>
<evidence type="ECO:0000313" key="12">
    <source>
        <dbReference type="Proteomes" id="UP000016935"/>
    </source>
</evidence>
<evidence type="ECO:0000256" key="7">
    <source>
        <dbReference type="SAM" id="Coils"/>
    </source>
</evidence>
<feature type="region of interest" description="Disordered" evidence="8">
    <location>
        <begin position="48"/>
        <end position="78"/>
    </location>
</feature>
<dbReference type="InterPro" id="IPR041546">
    <property type="entry name" value="ClpA/ClpB_AAA_lid"/>
</dbReference>
<dbReference type="InterPro" id="IPR019489">
    <property type="entry name" value="Clp_ATPase_C"/>
</dbReference>
<evidence type="ECO:0000256" key="4">
    <source>
        <dbReference type="ARBA" id="ARBA00022840"/>
    </source>
</evidence>
<dbReference type="Pfam" id="PF17871">
    <property type="entry name" value="AAA_lid_9"/>
    <property type="match status" value="1"/>
</dbReference>
<dbReference type="GO" id="GO:0005524">
    <property type="term" value="F:ATP binding"/>
    <property type="evidence" value="ECO:0007669"/>
    <property type="project" value="UniProtKB-KW"/>
</dbReference>
<dbReference type="FunFam" id="3.40.50.300:FF:000120">
    <property type="entry name" value="ATP-dependent chaperone ClpB"/>
    <property type="match status" value="1"/>
</dbReference>
<dbReference type="GO" id="GO:0051787">
    <property type="term" value="F:misfolded protein binding"/>
    <property type="evidence" value="ECO:0007669"/>
    <property type="project" value="EnsemblFungi"/>
</dbReference>
<protein>
    <recommendedName>
        <fullName evidence="13">Heat shock protein 78</fullName>
    </recommendedName>
</protein>
<dbReference type="Gene3D" id="3.40.50.300">
    <property type="entry name" value="P-loop containing nucleotide triphosphate hydrolases"/>
    <property type="match status" value="3"/>
</dbReference>
<dbReference type="FunFam" id="1.10.8.60:FF:000017">
    <property type="entry name" value="ATP-dependent chaperone ClpB"/>
    <property type="match status" value="1"/>
</dbReference>
<dbReference type="HOGENOM" id="CLU_005070_4_0_1"/>
<dbReference type="GO" id="GO:0005759">
    <property type="term" value="C:mitochondrial matrix"/>
    <property type="evidence" value="ECO:0007669"/>
    <property type="project" value="EnsemblFungi"/>
</dbReference>
<feature type="domain" description="AAA+ ATPase" evidence="9">
    <location>
        <begin position="519"/>
        <end position="711"/>
    </location>
</feature>
<evidence type="ECO:0000256" key="6">
    <source>
        <dbReference type="RuleBase" id="RU004432"/>
    </source>
</evidence>
<dbReference type="FunFam" id="3.40.50.300:FF:000010">
    <property type="entry name" value="Chaperone clpB 1, putative"/>
    <property type="match status" value="1"/>
</dbReference>
<dbReference type="InterPro" id="IPR003593">
    <property type="entry name" value="AAA+_ATPase"/>
</dbReference>
<dbReference type="Gene3D" id="1.10.8.60">
    <property type="match status" value="1"/>
</dbReference>
<organism evidence="11 12">
    <name type="scientific">Exserohilum turcicum (strain 28A)</name>
    <name type="common">Northern leaf blight fungus</name>
    <name type="synonym">Setosphaeria turcica</name>
    <dbReference type="NCBI Taxonomy" id="671987"/>
    <lineage>
        <taxon>Eukaryota</taxon>
        <taxon>Fungi</taxon>
        <taxon>Dikarya</taxon>
        <taxon>Ascomycota</taxon>
        <taxon>Pezizomycotina</taxon>
        <taxon>Dothideomycetes</taxon>
        <taxon>Pleosporomycetidae</taxon>
        <taxon>Pleosporales</taxon>
        <taxon>Pleosporineae</taxon>
        <taxon>Pleosporaceae</taxon>
        <taxon>Exserohilum</taxon>
    </lineage>
</organism>
<dbReference type="Proteomes" id="UP000016935">
    <property type="component" value="Unassembled WGS sequence"/>
</dbReference>
<evidence type="ECO:0000256" key="2">
    <source>
        <dbReference type="ARBA" id="ARBA00022737"/>
    </source>
</evidence>
<reference evidence="11 12" key="2">
    <citation type="journal article" date="2013" name="PLoS Genet.">
        <title>Comparative genome structure, secondary metabolite, and effector coding capacity across Cochliobolus pathogens.</title>
        <authorList>
            <person name="Condon B.J."/>
            <person name="Leng Y."/>
            <person name="Wu D."/>
            <person name="Bushley K.E."/>
            <person name="Ohm R.A."/>
            <person name="Otillar R."/>
            <person name="Martin J."/>
            <person name="Schackwitz W."/>
            <person name="Grimwood J."/>
            <person name="MohdZainudin N."/>
            <person name="Xue C."/>
            <person name="Wang R."/>
            <person name="Manning V.A."/>
            <person name="Dhillon B."/>
            <person name="Tu Z.J."/>
            <person name="Steffenson B.J."/>
            <person name="Salamov A."/>
            <person name="Sun H."/>
            <person name="Lowry S."/>
            <person name="LaButti K."/>
            <person name="Han J."/>
            <person name="Copeland A."/>
            <person name="Lindquist E."/>
            <person name="Barry K."/>
            <person name="Schmutz J."/>
            <person name="Baker S.E."/>
            <person name="Ciuffetti L.M."/>
            <person name="Grigoriev I.V."/>
            <person name="Zhong S."/>
            <person name="Turgeon B.G."/>
        </authorList>
    </citation>
    <scope>NUCLEOTIDE SEQUENCE [LARGE SCALE GENOMIC DNA]</scope>
    <source>
        <strain evidence="12">28A</strain>
    </source>
</reference>
<sequence>MLTSRARIAARRIACPSSISRALPVRTSPLCLTTSVARPSQQQKILRPLVSSRGYANGGRPHPPGGTHRMNLGGEPEKPALEQYGVDLTARARDGKLDPVIGRDGEIQRTIQILSRRTKNNPVLIGSAGTGKTAILEGLAQRIVKGDVPESIQEKRVISLDLGSLIAGAKFRGDFEERLKSVLKEVEEANKGVILFVDELHTLLGLGKAEGSIDASNLLKPALSRGELQLCGATTLNEYRQIEKDAALARRFQPIVVGEPTVQDTISILRGIKERYEVHHGVRITDNALVAAASYSNRYITDRFLPDKAIDLVDEAASALRLQQESKPDAIQELDRQIMTIQIELESLRKETDIASKERRERLEETLKQKRDEVKVLTEKWEKEREELDAIKNAQENLEKAKLELEIARRQGDFARAGELQYSRIPELEQKLPKDEEVTAGANRQGSLLHDSVTADDIAAVVSRTTGIPLSKLNSGESEKLIHMEDTLRQWVKGQDEALTAVANAIRLQRAGLSGENRPIASFMMLGPTGVGKTEVCKRLAEYLFSTPQAVIRFDMSEFSEKHTVSRLIGSPAGYVGYEDAGQLTEAVRRKPYAVLLFDEWEKAHKDISTLLLQVLDEGFLTDAQGHKVDFRNTIIVMTSNLGADIIVGDDAIHSVSKDSSEISPAVRSAVMGIVAATYPPEFLNRLDEFIIFRRLSREALRDIVDIRLKELQQRLDDRRIILECPDEAKQWLCDRGYDPKFGARPLNRLIAREIGNGLADKLIRGEIRTGDTAKVSIKKDGTGLDVAAA</sequence>
<evidence type="ECO:0000256" key="8">
    <source>
        <dbReference type="SAM" id="MobiDB-lite"/>
    </source>
</evidence>
<dbReference type="InterPro" id="IPR027417">
    <property type="entry name" value="P-loop_NTPase"/>
</dbReference>
<dbReference type="RefSeq" id="XP_008030313.1">
    <property type="nucleotide sequence ID" value="XM_008032122.1"/>
</dbReference>
<keyword evidence="3 6" id="KW-0547">Nucleotide-binding</keyword>
<dbReference type="PROSITE" id="PS00870">
    <property type="entry name" value="CLPAB_1"/>
    <property type="match status" value="1"/>
</dbReference>
<dbReference type="InterPro" id="IPR018368">
    <property type="entry name" value="ClpA/B_CS1"/>
</dbReference>
<evidence type="ECO:0000256" key="3">
    <source>
        <dbReference type="ARBA" id="ARBA00022741"/>
    </source>
</evidence>
<keyword evidence="5 6" id="KW-0143">Chaperone</keyword>
<keyword evidence="7" id="KW-0175">Coiled coil</keyword>
<dbReference type="OrthoDB" id="47330at2759"/>
<dbReference type="Pfam" id="PF00004">
    <property type="entry name" value="AAA"/>
    <property type="match status" value="1"/>
</dbReference>
<dbReference type="SUPFAM" id="SSF52540">
    <property type="entry name" value="P-loop containing nucleoside triphosphate hydrolases"/>
    <property type="match status" value="2"/>
</dbReference>
<dbReference type="CDD" id="cd00009">
    <property type="entry name" value="AAA"/>
    <property type="match status" value="1"/>
</dbReference>
<dbReference type="STRING" id="671987.R0I989"/>
<evidence type="ECO:0000313" key="11">
    <source>
        <dbReference type="EMBL" id="EOA81951.1"/>
    </source>
</evidence>
<dbReference type="InterPro" id="IPR003959">
    <property type="entry name" value="ATPase_AAA_core"/>
</dbReference>
<dbReference type="eggNOG" id="KOG1051">
    <property type="taxonomic scope" value="Eukaryota"/>
</dbReference>
<keyword evidence="12" id="KW-1185">Reference proteome</keyword>
<dbReference type="SMART" id="SM01086">
    <property type="entry name" value="ClpB_D2-small"/>
    <property type="match status" value="1"/>
</dbReference>
<proteinExistence type="inferred from homology"/>
<feature type="domain" description="Clp ATPase C-terminal" evidence="10">
    <location>
        <begin position="696"/>
        <end position="787"/>
    </location>
</feature>
<evidence type="ECO:0000259" key="10">
    <source>
        <dbReference type="SMART" id="SM01086"/>
    </source>
</evidence>
<dbReference type="GO" id="GO:0043335">
    <property type="term" value="P:protein unfolding"/>
    <property type="evidence" value="ECO:0007669"/>
    <property type="project" value="EnsemblFungi"/>
</dbReference>
<reference evidence="11 12" key="1">
    <citation type="journal article" date="2012" name="PLoS Pathog.">
        <title>Diverse lifestyles and strategies of plant pathogenesis encoded in the genomes of eighteen Dothideomycetes fungi.</title>
        <authorList>
            <person name="Ohm R.A."/>
            <person name="Feau N."/>
            <person name="Henrissat B."/>
            <person name="Schoch C.L."/>
            <person name="Horwitz B.A."/>
            <person name="Barry K.W."/>
            <person name="Condon B.J."/>
            <person name="Copeland A.C."/>
            <person name="Dhillon B."/>
            <person name="Glaser F."/>
            <person name="Hesse C.N."/>
            <person name="Kosti I."/>
            <person name="LaButti K."/>
            <person name="Lindquist E.A."/>
            <person name="Lucas S."/>
            <person name="Salamov A.A."/>
            <person name="Bradshaw R.E."/>
            <person name="Ciuffetti L."/>
            <person name="Hamelin R.C."/>
            <person name="Kema G.H.J."/>
            <person name="Lawrence C."/>
            <person name="Scott J.A."/>
            <person name="Spatafora J.W."/>
            <person name="Turgeon B.G."/>
            <person name="de Wit P.J.G.M."/>
            <person name="Zhong S."/>
            <person name="Goodwin S.B."/>
            <person name="Grigoriev I.V."/>
        </authorList>
    </citation>
    <scope>NUCLEOTIDE SEQUENCE [LARGE SCALE GENOMIC DNA]</scope>
    <source>
        <strain evidence="12">28A</strain>
    </source>
</reference>
<keyword evidence="2" id="KW-0677">Repeat</keyword>
<evidence type="ECO:0008006" key="13">
    <source>
        <dbReference type="Google" id="ProtNLM"/>
    </source>
</evidence>
<dbReference type="GO" id="GO:0016887">
    <property type="term" value="F:ATP hydrolysis activity"/>
    <property type="evidence" value="ECO:0007669"/>
    <property type="project" value="EnsemblFungi"/>
</dbReference>
<name>R0I989_EXST2</name>
<feature type="coiled-coil region" evidence="7">
    <location>
        <begin position="331"/>
        <end position="411"/>
    </location>
</feature>
<dbReference type="EMBL" id="KB908855">
    <property type="protein sequence ID" value="EOA81951.1"/>
    <property type="molecule type" value="Genomic_DNA"/>
</dbReference>
<dbReference type="PROSITE" id="PS00871">
    <property type="entry name" value="CLPAB_2"/>
    <property type="match status" value="1"/>
</dbReference>
<dbReference type="GO" id="GO:0050821">
    <property type="term" value="P:protein stabilization"/>
    <property type="evidence" value="ECO:0007669"/>
    <property type="project" value="EnsemblFungi"/>
</dbReference>
<dbReference type="GeneID" id="19399488"/>
<dbReference type="Pfam" id="PF10431">
    <property type="entry name" value="ClpB_D2-small"/>
    <property type="match status" value="1"/>
</dbReference>
<dbReference type="GO" id="GO:0034605">
    <property type="term" value="P:cellular response to heat"/>
    <property type="evidence" value="ECO:0007669"/>
    <property type="project" value="EnsemblFungi"/>
</dbReference>
<accession>R0I989</accession>
<dbReference type="AlphaFoldDB" id="R0I989"/>
<dbReference type="GO" id="GO:0042026">
    <property type="term" value="P:protein refolding"/>
    <property type="evidence" value="ECO:0007669"/>
    <property type="project" value="EnsemblFungi"/>
</dbReference>
<keyword evidence="4 6" id="KW-0067">ATP-binding</keyword>
<evidence type="ECO:0000259" key="9">
    <source>
        <dbReference type="SMART" id="SM00382"/>
    </source>
</evidence>
<dbReference type="InterPro" id="IPR050130">
    <property type="entry name" value="ClpA_ClpB"/>
</dbReference>
<dbReference type="FunFam" id="3.40.50.300:FF:000025">
    <property type="entry name" value="ATP-dependent Clp protease subunit"/>
    <property type="match status" value="1"/>
</dbReference>
<evidence type="ECO:0000256" key="5">
    <source>
        <dbReference type="ARBA" id="ARBA00023186"/>
    </source>
</evidence>
<dbReference type="PANTHER" id="PTHR11638:SF176">
    <property type="entry name" value="HEAT SHOCK PROTEIN 78, MITOCHONDRIAL"/>
    <property type="match status" value="1"/>
</dbReference>
<feature type="domain" description="AAA+ ATPase" evidence="9">
    <location>
        <begin position="118"/>
        <end position="261"/>
    </location>
</feature>
<dbReference type="Pfam" id="PF07724">
    <property type="entry name" value="AAA_2"/>
    <property type="match status" value="1"/>
</dbReference>
<dbReference type="CDD" id="cd19499">
    <property type="entry name" value="RecA-like_ClpB_Hsp104-like"/>
    <property type="match status" value="1"/>
</dbReference>
<dbReference type="PANTHER" id="PTHR11638">
    <property type="entry name" value="ATP-DEPENDENT CLP PROTEASE"/>
    <property type="match status" value="1"/>
</dbReference>
<evidence type="ECO:0000256" key="1">
    <source>
        <dbReference type="ARBA" id="ARBA00008675"/>
    </source>
</evidence>
<gene>
    <name evidence="11" type="ORF">SETTUDRAFT_165491</name>
</gene>
<dbReference type="InterPro" id="IPR028299">
    <property type="entry name" value="ClpA/B_CS2"/>
</dbReference>
<dbReference type="PRINTS" id="PR00300">
    <property type="entry name" value="CLPPROTEASEA"/>
</dbReference>